<protein>
    <recommendedName>
        <fullName evidence="4">SPFH domain / Band 7 family protein</fullName>
    </recommendedName>
</protein>
<reference evidence="3" key="1">
    <citation type="journal article" date="2019" name="Int. J. Syst. Evol. Microbiol.">
        <title>The Global Catalogue of Microorganisms (GCM) 10K type strain sequencing project: providing services to taxonomists for standard genome sequencing and annotation.</title>
        <authorList>
            <consortium name="The Broad Institute Genomics Platform"/>
            <consortium name="The Broad Institute Genome Sequencing Center for Infectious Disease"/>
            <person name="Wu L."/>
            <person name="Ma J."/>
        </authorList>
    </citation>
    <scope>NUCLEOTIDE SEQUENCE [LARGE SCALE GENOMIC DNA]</scope>
    <source>
        <strain evidence="3">JCM 16540</strain>
    </source>
</reference>
<gene>
    <name evidence="2" type="ORF">GCM10022197_40540</name>
</gene>
<feature type="region of interest" description="Disordered" evidence="1">
    <location>
        <begin position="123"/>
        <end position="156"/>
    </location>
</feature>
<proteinExistence type="predicted"/>
<dbReference type="EMBL" id="BAAAYR010000007">
    <property type="protein sequence ID" value="GAA3578984.1"/>
    <property type="molecule type" value="Genomic_DNA"/>
</dbReference>
<comment type="caution">
    <text evidence="2">The sequence shown here is derived from an EMBL/GenBank/DDBJ whole genome shotgun (WGS) entry which is preliminary data.</text>
</comment>
<sequence length="249" mass="26093">MVAPVVEALLLHVMRRRAAVAAKPVPRPTRLVSRSRTVSSVGYVAERTSVLLLPPGGDLQVLPAGSLVLPALLGRHGSTYVVVSHDPVDVWLRVGPFETLDDRQVHQVELRLRVTLGSSPSGLRELTDGALPDVADPEDGSEDGGSAAGAVPHRPGRLDGVGEAVLDRLASAVSDRTTEAVRRRTLAELTGLSLAVVLDGALPPTFLGGLVERTELEVLDVDWPTEGRGLPVLVPPAPGAAPDPGPVPR</sequence>
<dbReference type="Proteomes" id="UP001500767">
    <property type="component" value="Unassembled WGS sequence"/>
</dbReference>
<dbReference type="RefSeq" id="WP_204913092.1">
    <property type="nucleotide sequence ID" value="NZ_BAAAYR010000007.1"/>
</dbReference>
<feature type="compositionally biased region" description="Pro residues" evidence="1">
    <location>
        <begin position="233"/>
        <end position="249"/>
    </location>
</feature>
<accession>A0ABP6Y894</accession>
<evidence type="ECO:0008006" key="4">
    <source>
        <dbReference type="Google" id="ProtNLM"/>
    </source>
</evidence>
<evidence type="ECO:0000256" key="1">
    <source>
        <dbReference type="SAM" id="MobiDB-lite"/>
    </source>
</evidence>
<evidence type="ECO:0000313" key="3">
    <source>
        <dbReference type="Proteomes" id="UP001500767"/>
    </source>
</evidence>
<organism evidence="2 3">
    <name type="scientific">Microlunatus spumicola</name>
    <dbReference type="NCBI Taxonomy" id="81499"/>
    <lineage>
        <taxon>Bacteria</taxon>
        <taxon>Bacillati</taxon>
        <taxon>Actinomycetota</taxon>
        <taxon>Actinomycetes</taxon>
        <taxon>Propionibacteriales</taxon>
        <taxon>Propionibacteriaceae</taxon>
        <taxon>Microlunatus</taxon>
    </lineage>
</organism>
<evidence type="ECO:0000313" key="2">
    <source>
        <dbReference type="EMBL" id="GAA3578984.1"/>
    </source>
</evidence>
<feature type="region of interest" description="Disordered" evidence="1">
    <location>
        <begin position="230"/>
        <end position="249"/>
    </location>
</feature>
<name>A0ABP6Y894_9ACTN</name>
<keyword evidence="3" id="KW-1185">Reference proteome</keyword>